<dbReference type="InterPro" id="IPR018289">
    <property type="entry name" value="MULE_transposase_dom"/>
</dbReference>
<evidence type="ECO:0000259" key="2">
    <source>
        <dbReference type="Pfam" id="PF10551"/>
    </source>
</evidence>
<dbReference type="PANTHER" id="PTHR47718:SF3">
    <property type="entry name" value="PROTEIN FAR1-RELATED SEQUENCE 5-LIKE"/>
    <property type="match status" value="1"/>
</dbReference>
<dbReference type="Gene3D" id="3.90.70.80">
    <property type="match status" value="1"/>
</dbReference>
<feature type="region of interest" description="Disordered" evidence="1">
    <location>
        <begin position="1"/>
        <end position="21"/>
    </location>
</feature>
<dbReference type="Pfam" id="PF10551">
    <property type="entry name" value="MULE"/>
    <property type="match status" value="1"/>
</dbReference>
<evidence type="ECO:0000256" key="1">
    <source>
        <dbReference type="SAM" id="MobiDB-lite"/>
    </source>
</evidence>
<accession>A0A068SG63</accession>
<gene>
    <name evidence="3" type="ORF">LCOR_11745.1</name>
</gene>
<dbReference type="CDD" id="cd22744">
    <property type="entry name" value="OTU"/>
    <property type="match status" value="1"/>
</dbReference>
<dbReference type="OrthoDB" id="2379842at2759"/>
<organism evidence="3 4">
    <name type="scientific">Lichtheimia corymbifera JMRC:FSU:9682</name>
    <dbReference type="NCBI Taxonomy" id="1263082"/>
    <lineage>
        <taxon>Eukaryota</taxon>
        <taxon>Fungi</taxon>
        <taxon>Fungi incertae sedis</taxon>
        <taxon>Mucoromycota</taxon>
        <taxon>Mucoromycotina</taxon>
        <taxon>Mucoromycetes</taxon>
        <taxon>Mucorales</taxon>
        <taxon>Lichtheimiaceae</taxon>
        <taxon>Lichtheimia</taxon>
    </lineage>
</organism>
<dbReference type="STRING" id="1263082.A0A068SG63"/>
<proteinExistence type="predicted"/>
<dbReference type="EMBL" id="CBTN010000119">
    <property type="protein sequence ID" value="CDH60970.1"/>
    <property type="molecule type" value="Genomic_DNA"/>
</dbReference>
<protein>
    <recommendedName>
        <fullName evidence="2">MULE transposase domain-containing protein</fullName>
    </recommendedName>
</protein>
<keyword evidence="4" id="KW-1185">Reference proteome</keyword>
<dbReference type="PANTHER" id="PTHR47718">
    <property type="entry name" value="OS01G0519700 PROTEIN"/>
    <property type="match status" value="1"/>
</dbReference>
<evidence type="ECO:0000313" key="4">
    <source>
        <dbReference type="Proteomes" id="UP000027586"/>
    </source>
</evidence>
<dbReference type="AlphaFoldDB" id="A0A068SG63"/>
<feature type="domain" description="MULE transposase" evidence="2">
    <location>
        <begin position="259"/>
        <end position="359"/>
    </location>
</feature>
<reference evidence="3" key="1">
    <citation type="submission" date="2013-08" db="EMBL/GenBank/DDBJ databases">
        <title>Gene expansion shapes genome architecture in the human pathogen Lichtheimia corymbifera: an evolutionary genomics analysis in the ancient terrestrial Mucorales (Mucoromycotina).</title>
        <authorList>
            <person name="Schwartze V.U."/>
            <person name="Winter S."/>
            <person name="Shelest E."/>
            <person name="Marcet-Houben M."/>
            <person name="Horn F."/>
            <person name="Wehner S."/>
            <person name="Hoffmann K."/>
            <person name="Riege K."/>
            <person name="Sammeth M."/>
            <person name="Nowrousian M."/>
            <person name="Valiante V."/>
            <person name="Linde J."/>
            <person name="Jacobsen I.D."/>
            <person name="Marz M."/>
            <person name="Brakhage A.A."/>
            <person name="Gabaldon T."/>
            <person name="Bocker S."/>
            <person name="Voigt K."/>
        </authorList>
    </citation>
    <scope>NUCLEOTIDE SEQUENCE [LARGE SCALE GENOMIC DNA]</scope>
    <source>
        <strain evidence="3">FSU 9682</strain>
    </source>
</reference>
<dbReference type="Proteomes" id="UP000027586">
    <property type="component" value="Unassembled WGS sequence"/>
</dbReference>
<feature type="compositionally biased region" description="Polar residues" evidence="1">
    <location>
        <begin position="1"/>
        <end position="17"/>
    </location>
</feature>
<sequence length="901" mass="103308">MSNMFNSQDRISNNPESQAIPDELQGEWNSHVEARQACQSWAKEQGFSLSTTKSHLKGKDRFIRLACPHYGSPRNNEEKVAVKSQYSSTYLADDNGNINKVDQTSKQRTGYSQRIGCSYQFRLKPVTPTSIQWCVGSITGEHNHPIAQHASRYPMNRRLQGDTLDTVISMIKAQAENKTVMQFLEGCGIIVKSHDITNLRMSIYENDPANEVLKLISRLQNDGYEVRYTHAAEGNKIFLKGIFFAHEDSIKLARELPDVISIDATYRTTREQLRFINVVGTGNVGYPNLKTFCIAGGWLTQETNESYEWFIGALHEVVWPSDQPSTPSMFISDSDAALIRAMDIHFPDANKLLCTVHMRRNFEGKVKKYFDRSDDWNEFEHGLNTLMMKEYTHMASGIIVIPDETLMSKALAKLNQAADKSRDPKAVKKYLNEKLEAKEKWVGYYTAKTKHYGTTTTNRVEGIHADVKRALLSTTTKIALTFEQIDKYYKQKAITWKQQVDNESLTVETGMPKEHRDRLAPLLRHISRYAINKIRSEFSFHNVIATNHCLCASKAIYGLPCCHVLLNSDKVELERIERRWHLFPEHTAVASANGIYSLNCELFGIDLRSISIPQPKNQSRSGFKSKKREKIFTEHMDEMSKKKAKTTFGHDAAETWKSSSQVSQHASTLLSQPLTPDPLPTLSTTSSSATQILYIDRISNNIPKDAVSKIFNPIGDGNCGFRAIAFEMHGSEDMYRVVKRTMYHHFNQNLGGMYSKYLVSRDRINRALNPESDEWFCYPECCQIAADVYKMPVAFFSDRNNAIFFPLELTPEQCIRTSPITLQLCESSLHFYLIQFKPGYQIPWPQTDPFREGDTSFHYKHDPWFPLYTDSFLEARKVVKERRTRQVNGKEEEVFEYIYCD</sequence>
<comment type="caution">
    <text evidence="3">The sequence shown here is derived from an EMBL/GenBank/DDBJ whole genome shotgun (WGS) entry which is preliminary data.</text>
</comment>
<evidence type="ECO:0000313" key="3">
    <source>
        <dbReference type="EMBL" id="CDH60970.1"/>
    </source>
</evidence>
<dbReference type="VEuPathDB" id="FungiDB:LCOR_11745.1"/>
<name>A0A068SG63_9FUNG</name>